<reference evidence="2 3" key="1">
    <citation type="submission" date="2017-05" db="EMBL/GenBank/DDBJ databases">
        <title>Whole genome sequence of Pseudomonas putida isolate 1312 commercialized as a biostimulant.</title>
        <authorList>
            <person name="Crovadore J."/>
            <person name="Blanc P."/>
            <person name="Chablais R."/>
            <person name="Cochard B."/>
            <person name="Grizard D."/>
            <person name="Lefort F."/>
        </authorList>
    </citation>
    <scope>NUCLEOTIDE SEQUENCE [LARGE SCALE GENOMIC DNA]</scope>
    <source>
        <strain evidence="2 3">1312</strain>
    </source>
</reference>
<gene>
    <name evidence="2" type="ORF">B8W72_30005</name>
</gene>
<name>A0A1Y3KA32_PSEPU</name>
<dbReference type="EMBL" id="NFSB01000091">
    <property type="protein sequence ID" value="OUM22677.1"/>
    <property type="molecule type" value="Genomic_DNA"/>
</dbReference>
<protein>
    <recommendedName>
        <fullName evidence="1">DUF7281 domain-containing protein</fullName>
    </recommendedName>
</protein>
<sequence>MSIFSTIRAIKPVVIAIRQDARRVQMNATWSRLNKDYNIGTKMGGNYLALTEVELHTVRMMLKREAGVDALHVSLEELEGDRIAVAKRSRNEKLARLKTGDRIVMVSSVSGQLQLASGRFSHPVGGSLSVPAQELHGLDAVVLVENLAVMFAAHEYRWPMEVQHLPLVFRGSPQVTPAAVTRALLGVKQVICFPDYDPQGWMNTLTVKAHGIVVPSMSAIDDIVAEEWDKPQDYTKQHVAREWLGRMDIPRVNDLLARELALSQESMAGMELEYLPIAHDS</sequence>
<dbReference type="GO" id="GO:0005694">
    <property type="term" value="C:chromosome"/>
    <property type="evidence" value="ECO:0007669"/>
    <property type="project" value="InterPro"/>
</dbReference>
<organism evidence="2 3">
    <name type="scientific">Pseudomonas putida</name>
    <name type="common">Arthrobacter siderocapsulatus</name>
    <dbReference type="NCBI Taxonomy" id="303"/>
    <lineage>
        <taxon>Bacteria</taxon>
        <taxon>Pseudomonadati</taxon>
        <taxon>Pseudomonadota</taxon>
        <taxon>Gammaproteobacteria</taxon>
        <taxon>Pseudomonadales</taxon>
        <taxon>Pseudomonadaceae</taxon>
        <taxon>Pseudomonas</taxon>
    </lineage>
</organism>
<dbReference type="RefSeq" id="WP_086979374.1">
    <property type="nucleotide sequence ID" value="NZ_NFSB01000091.1"/>
</dbReference>
<comment type="caution">
    <text evidence="2">The sequence shown here is derived from an EMBL/GenBank/DDBJ whole genome shotgun (WGS) entry which is preliminary data.</text>
</comment>
<dbReference type="Proteomes" id="UP000196082">
    <property type="component" value="Unassembled WGS sequence"/>
</dbReference>
<dbReference type="InterPro" id="IPR036078">
    <property type="entry name" value="Spo11/TopoVI_A_sf"/>
</dbReference>
<feature type="domain" description="DUF7281" evidence="1">
    <location>
        <begin position="102"/>
        <end position="269"/>
    </location>
</feature>
<dbReference type="GO" id="GO:0003677">
    <property type="term" value="F:DNA binding"/>
    <property type="evidence" value="ECO:0007669"/>
    <property type="project" value="InterPro"/>
</dbReference>
<evidence type="ECO:0000313" key="2">
    <source>
        <dbReference type="EMBL" id="OUM22677.1"/>
    </source>
</evidence>
<proteinExistence type="predicted"/>
<evidence type="ECO:0000259" key="1">
    <source>
        <dbReference type="Pfam" id="PF23947"/>
    </source>
</evidence>
<dbReference type="SUPFAM" id="SSF56726">
    <property type="entry name" value="DNA topoisomerase IV, alpha subunit"/>
    <property type="match status" value="1"/>
</dbReference>
<accession>A0A1Y3KA32</accession>
<dbReference type="AlphaFoldDB" id="A0A1Y3KA32"/>
<dbReference type="Pfam" id="PF23947">
    <property type="entry name" value="DUF7281"/>
    <property type="match status" value="1"/>
</dbReference>
<dbReference type="InterPro" id="IPR055705">
    <property type="entry name" value="DUF7281"/>
</dbReference>
<evidence type="ECO:0000313" key="3">
    <source>
        <dbReference type="Proteomes" id="UP000196082"/>
    </source>
</evidence>